<dbReference type="Gene3D" id="1.10.287.110">
    <property type="entry name" value="DnaJ domain"/>
    <property type="match status" value="1"/>
</dbReference>
<name>A0A6A5VL78_9PLEO</name>
<keyword evidence="1" id="KW-0143">Chaperone</keyword>
<dbReference type="OrthoDB" id="10250354at2759"/>
<organism evidence="4 5">
    <name type="scientific">Bimuria novae-zelandiae CBS 107.79</name>
    <dbReference type="NCBI Taxonomy" id="1447943"/>
    <lineage>
        <taxon>Eukaryota</taxon>
        <taxon>Fungi</taxon>
        <taxon>Dikarya</taxon>
        <taxon>Ascomycota</taxon>
        <taxon>Pezizomycotina</taxon>
        <taxon>Dothideomycetes</taxon>
        <taxon>Pleosporomycetidae</taxon>
        <taxon>Pleosporales</taxon>
        <taxon>Massarineae</taxon>
        <taxon>Didymosphaeriaceae</taxon>
        <taxon>Bimuria</taxon>
    </lineage>
</organism>
<feature type="compositionally biased region" description="Basic and acidic residues" evidence="2">
    <location>
        <begin position="40"/>
        <end position="51"/>
    </location>
</feature>
<dbReference type="InterPro" id="IPR001623">
    <property type="entry name" value="DnaJ_domain"/>
</dbReference>
<feature type="compositionally biased region" description="Basic and acidic residues" evidence="2">
    <location>
        <begin position="71"/>
        <end position="83"/>
    </location>
</feature>
<dbReference type="PANTHER" id="PTHR44145">
    <property type="entry name" value="DNAJ HOMOLOG SUBFAMILY A MEMBER 3, MITOCHONDRIAL"/>
    <property type="match status" value="1"/>
</dbReference>
<dbReference type="EMBL" id="ML976664">
    <property type="protein sequence ID" value="KAF1977219.1"/>
    <property type="molecule type" value="Genomic_DNA"/>
</dbReference>
<dbReference type="Pfam" id="PF00226">
    <property type="entry name" value="DnaJ"/>
    <property type="match status" value="1"/>
</dbReference>
<keyword evidence="5" id="KW-1185">Reference proteome</keyword>
<feature type="region of interest" description="Disordered" evidence="2">
    <location>
        <begin position="34"/>
        <end position="55"/>
    </location>
</feature>
<evidence type="ECO:0000313" key="5">
    <source>
        <dbReference type="Proteomes" id="UP000800036"/>
    </source>
</evidence>
<protein>
    <submittedName>
        <fullName evidence="4">DnaJ-domain-containing protein</fullName>
    </submittedName>
</protein>
<evidence type="ECO:0000259" key="3">
    <source>
        <dbReference type="PROSITE" id="PS50076"/>
    </source>
</evidence>
<dbReference type="InterPro" id="IPR036869">
    <property type="entry name" value="J_dom_sf"/>
</dbReference>
<proteinExistence type="predicted"/>
<dbReference type="AlphaFoldDB" id="A0A6A5VL78"/>
<feature type="compositionally biased region" description="Polar residues" evidence="2">
    <location>
        <begin position="91"/>
        <end position="101"/>
    </location>
</feature>
<evidence type="ECO:0000313" key="4">
    <source>
        <dbReference type="EMBL" id="KAF1977219.1"/>
    </source>
</evidence>
<dbReference type="InterPro" id="IPR018253">
    <property type="entry name" value="DnaJ_domain_CS"/>
</dbReference>
<accession>A0A6A5VL78</accession>
<evidence type="ECO:0000256" key="1">
    <source>
        <dbReference type="ARBA" id="ARBA00023186"/>
    </source>
</evidence>
<dbReference type="PANTHER" id="PTHR44145:SF3">
    <property type="entry name" value="DNAJ HOMOLOG SUBFAMILY A MEMBER 3, MITOCHONDRIAL"/>
    <property type="match status" value="1"/>
</dbReference>
<dbReference type="InterPro" id="IPR051938">
    <property type="entry name" value="Apopto_cytoskel_mod"/>
</dbReference>
<dbReference type="Proteomes" id="UP000800036">
    <property type="component" value="Unassembled WGS sequence"/>
</dbReference>
<reference evidence="4" key="1">
    <citation type="journal article" date="2020" name="Stud. Mycol.">
        <title>101 Dothideomycetes genomes: a test case for predicting lifestyles and emergence of pathogens.</title>
        <authorList>
            <person name="Haridas S."/>
            <person name="Albert R."/>
            <person name="Binder M."/>
            <person name="Bloem J."/>
            <person name="Labutti K."/>
            <person name="Salamov A."/>
            <person name="Andreopoulos B."/>
            <person name="Baker S."/>
            <person name="Barry K."/>
            <person name="Bills G."/>
            <person name="Bluhm B."/>
            <person name="Cannon C."/>
            <person name="Castanera R."/>
            <person name="Culley D."/>
            <person name="Daum C."/>
            <person name="Ezra D."/>
            <person name="Gonzalez J."/>
            <person name="Henrissat B."/>
            <person name="Kuo A."/>
            <person name="Liang C."/>
            <person name="Lipzen A."/>
            <person name="Lutzoni F."/>
            <person name="Magnuson J."/>
            <person name="Mondo S."/>
            <person name="Nolan M."/>
            <person name="Ohm R."/>
            <person name="Pangilinan J."/>
            <person name="Park H.-J."/>
            <person name="Ramirez L."/>
            <person name="Alfaro M."/>
            <person name="Sun H."/>
            <person name="Tritt A."/>
            <person name="Yoshinaga Y."/>
            <person name="Zwiers L.-H."/>
            <person name="Turgeon B."/>
            <person name="Goodwin S."/>
            <person name="Spatafora J."/>
            <person name="Crous P."/>
            <person name="Grigoriev I."/>
        </authorList>
    </citation>
    <scope>NUCLEOTIDE SEQUENCE</scope>
    <source>
        <strain evidence="4">CBS 107.79</strain>
    </source>
</reference>
<gene>
    <name evidence="4" type="ORF">BU23DRAFT_662824</name>
</gene>
<dbReference type="PROSITE" id="PS00636">
    <property type="entry name" value="DNAJ_1"/>
    <property type="match status" value="1"/>
</dbReference>
<evidence type="ECO:0000256" key="2">
    <source>
        <dbReference type="SAM" id="MobiDB-lite"/>
    </source>
</evidence>
<sequence>MFENSPSARDLYADLGVGPDASFAEIKAAFHRLARQHHPDKKDPNDHDSSEFRNAYEAYETLYNAQSRAQYDEARGNKSKNADNRPFNVFNPRTSQSSSNWHANAKFHDQGTEFEEEEPMFGNKSDWTPRYDRTSSAPQGIPISHGLRVLMTDHPASSTADRKCPYSPQEWPMQSGTEVCIYCLKSSQGAFSCPACQAVACAECRERIEEVIKEKPHSWHYGPQSRSSSG</sequence>
<dbReference type="SUPFAM" id="SSF46565">
    <property type="entry name" value="Chaperone J-domain"/>
    <property type="match status" value="1"/>
</dbReference>
<dbReference type="SMART" id="SM00271">
    <property type="entry name" value="DnaJ"/>
    <property type="match status" value="1"/>
</dbReference>
<dbReference type="CDD" id="cd06257">
    <property type="entry name" value="DnaJ"/>
    <property type="match status" value="1"/>
</dbReference>
<feature type="domain" description="J" evidence="3">
    <location>
        <begin position="10"/>
        <end position="75"/>
    </location>
</feature>
<dbReference type="PRINTS" id="PR00625">
    <property type="entry name" value="JDOMAIN"/>
</dbReference>
<feature type="region of interest" description="Disordered" evidence="2">
    <location>
        <begin position="71"/>
        <end position="101"/>
    </location>
</feature>
<dbReference type="PROSITE" id="PS50076">
    <property type="entry name" value="DNAJ_2"/>
    <property type="match status" value="1"/>
</dbReference>